<accession>A0AAE1SE58</accession>
<name>A0AAE1SE58_9SOLA</name>
<keyword evidence="2" id="KW-1185">Reference proteome</keyword>
<organism evidence="1 2">
    <name type="scientific">Anisodus tanguticus</name>
    <dbReference type="NCBI Taxonomy" id="243964"/>
    <lineage>
        <taxon>Eukaryota</taxon>
        <taxon>Viridiplantae</taxon>
        <taxon>Streptophyta</taxon>
        <taxon>Embryophyta</taxon>
        <taxon>Tracheophyta</taxon>
        <taxon>Spermatophyta</taxon>
        <taxon>Magnoliopsida</taxon>
        <taxon>eudicotyledons</taxon>
        <taxon>Gunneridae</taxon>
        <taxon>Pentapetalae</taxon>
        <taxon>asterids</taxon>
        <taxon>lamiids</taxon>
        <taxon>Solanales</taxon>
        <taxon>Solanaceae</taxon>
        <taxon>Solanoideae</taxon>
        <taxon>Hyoscyameae</taxon>
        <taxon>Anisodus</taxon>
    </lineage>
</organism>
<proteinExistence type="predicted"/>
<dbReference type="AlphaFoldDB" id="A0AAE1SE58"/>
<reference evidence="1" key="1">
    <citation type="submission" date="2023-12" db="EMBL/GenBank/DDBJ databases">
        <title>Genome assembly of Anisodus tanguticus.</title>
        <authorList>
            <person name="Wang Y.-J."/>
        </authorList>
    </citation>
    <scope>NUCLEOTIDE SEQUENCE</scope>
    <source>
        <strain evidence="1">KB-2021</strain>
        <tissue evidence="1">Leaf</tissue>
    </source>
</reference>
<gene>
    <name evidence="1" type="ORF">RND71_011897</name>
</gene>
<evidence type="ECO:0000313" key="1">
    <source>
        <dbReference type="EMBL" id="KAK4368105.1"/>
    </source>
</evidence>
<protein>
    <submittedName>
        <fullName evidence="1">Uncharacterized protein</fullName>
    </submittedName>
</protein>
<dbReference type="Proteomes" id="UP001291623">
    <property type="component" value="Unassembled WGS sequence"/>
</dbReference>
<comment type="caution">
    <text evidence="1">The sequence shown here is derived from an EMBL/GenBank/DDBJ whole genome shotgun (WGS) entry which is preliminary data.</text>
</comment>
<evidence type="ECO:0000313" key="2">
    <source>
        <dbReference type="Proteomes" id="UP001291623"/>
    </source>
</evidence>
<dbReference type="EMBL" id="JAVYJV010000006">
    <property type="protein sequence ID" value="KAK4368105.1"/>
    <property type="molecule type" value="Genomic_DNA"/>
</dbReference>
<sequence length="130" mass="14654">MTTSQGTLSSYSNLSNLNQNIIVDSGQDILIRSFGHLSLFPPHSPLILKNVFHAPKLIKKLISVQRFTTDNNASIDFDRFAFSVKDFTTWRRIMRCDSTGDLYPILNVVNNPDSVPSTFTALSSSLWHSY</sequence>